<comment type="subcellular location">
    <subcellularLocation>
        <location evidence="1">Cell outer membrane</location>
        <topology evidence="1">Multi-pass membrane protein</topology>
    </subcellularLocation>
</comment>
<protein>
    <submittedName>
        <fullName evidence="14">TonB-dependent receptor-like protein</fullName>
    </submittedName>
</protein>
<evidence type="ECO:0000256" key="11">
    <source>
        <dbReference type="SAM" id="SignalP"/>
    </source>
</evidence>
<dbReference type="Gene3D" id="2.170.130.10">
    <property type="entry name" value="TonB-dependent receptor, plug domain"/>
    <property type="match status" value="1"/>
</dbReference>
<comment type="similarity">
    <text evidence="10">Belongs to the TonB-dependent receptor family.</text>
</comment>
<feature type="domain" description="TonB-dependent receptor plug" evidence="13">
    <location>
        <begin position="249"/>
        <end position="321"/>
    </location>
</feature>
<dbReference type="InterPro" id="IPR012910">
    <property type="entry name" value="Plug_dom"/>
</dbReference>
<evidence type="ECO:0000256" key="10">
    <source>
        <dbReference type="RuleBase" id="RU003357"/>
    </source>
</evidence>
<keyword evidence="6 10" id="KW-0798">TonB box</keyword>
<reference evidence="14 15" key="1">
    <citation type="submission" date="2018-07" db="EMBL/GenBank/DDBJ databases">
        <title>Genomic Encyclopedia of Type Strains, Phase IV (KMG-IV): sequencing the most valuable type-strain genomes for metagenomic binning, comparative biology and taxonomic classification.</title>
        <authorList>
            <person name="Goeker M."/>
        </authorList>
    </citation>
    <scope>NUCLEOTIDE SEQUENCE [LARGE SCALE GENOMIC DNA]</scope>
    <source>
        <strain evidence="14 15">DSM 4134</strain>
    </source>
</reference>
<dbReference type="SUPFAM" id="SSF49464">
    <property type="entry name" value="Carboxypeptidase regulatory domain-like"/>
    <property type="match status" value="1"/>
</dbReference>
<evidence type="ECO:0000256" key="3">
    <source>
        <dbReference type="ARBA" id="ARBA00022452"/>
    </source>
</evidence>
<keyword evidence="7 10" id="KW-0472">Membrane</keyword>
<keyword evidence="8 14" id="KW-0675">Receptor</keyword>
<dbReference type="GO" id="GO:0015344">
    <property type="term" value="F:siderophore uptake transmembrane transporter activity"/>
    <property type="evidence" value="ECO:0007669"/>
    <property type="project" value="TreeGrafter"/>
</dbReference>
<comment type="caution">
    <text evidence="14">The sequence shown here is derived from an EMBL/GenBank/DDBJ whole genome shotgun (WGS) entry which is preliminary data.</text>
</comment>
<evidence type="ECO:0000259" key="12">
    <source>
        <dbReference type="Pfam" id="PF00593"/>
    </source>
</evidence>
<evidence type="ECO:0000256" key="9">
    <source>
        <dbReference type="ARBA" id="ARBA00023237"/>
    </source>
</evidence>
<keyword evidence="5 11" id="KW-0732">Signal</keyword>
<dbReference type="RefSeq" id="WP_115868939.1">
    <property type="nucleotide sequence ID" value="NZ_QREG01000014.1"/>
</dbReference>
<dbReference type="GO" id="GO:0044718">
    <property type="term" value="P:siderophore transmembrane transport"/>
    <property type="evidence" value="ECO:0007669"/>
    <property type="project" value="TreeGrafter"/>
</dbReference>
<dbReference type="InterPro" id="IPR008969">
    <property type="entry name" value="CarboxyPept-like_regulatory"/>
</dbReference>
<dbReference type="Gene3D" id="2.40.170.20">
    <property type="entry name" value="TonB-dependent receptor, beta-barrel domain"/>
    <property type="match status" value="1"/>
</dbReference>
<keyword evidence="4" id="KW-0812">Transmembrane</keyword>
<dbReference type="Proteomes" id="UP000256779">
    <property type="component" value="Unassembled WGS sequence"/>
</dbReference>
<keyword evidence="2" id="KW-0813">Transport</keyword>
<evidence type="ECO:0000256" key="6">
    <source>
        <dbReference type="ARBA" id="ARBA00023077"/>
    </source>
</evidence>
<dbReference type="PANTHER" id="PTHR30069:SF29">
    <property type="entry name" value="HEMOGLOBIN AND HEMOGLOBIN-HAPTOGLOBIN-BINDING PROTEIN 1-RELATED"/>
    <property type="match status" value="1"/>
</dbReference>
<dbReference type="InterPro" id="IPR039426">
    <property type="entry name" value="TonB-dep_rcpt-like"/>
</dbReference>
<proteinExistence type="inferred from homology"/>
<evidence type="ECO:0000313" key="15">
    <source>
        <dbReference type="Proteomes" id="UP000256779"/>
    </source>
</evidence>
<evidence type="ECO:0000256" key="1">
    <source>
        <dbReference type="ARBA" id="ARBA00004571"/>
    </source>
</evidence>
<dbReference type="Pfam" id="PF00593">
    <property type="entry name" value="TonB_dep_Rec_b-barrel"/>
    <property type="match status" value="1"/>
</dbReference>
<dbReference type="OrthoDB" id="1111684at2"/>
<keyword evidence="3" id="KW-1134">Transmembrane beta strand</keyword>
<evidence type="ECO:0000256" key="5">
    <source>
        <dbReference type="ARBA" id="ARBA00022729"/>
    </source>
</evidence>
<gene>
    <name evidence="14" type="ORF">C7460_114114</name>
</gene>
<dbReference type="InterPro" id="IPR036942">
    <property type="entry name" value="Beta-barrel_TonB_sf"/>
</dbReference>
<dbReference type="AlphaFoldDB" id="A0A3D9L0F0"/>
<evidence type="ECO:0000259" key="13">
    <source>
        <dbReference type="Pfam" id="PF07715"/>
    </source>
</evidence>
<dbReference type="SUPFAM" id="SSF56935">
    <property type="entry name" value="Porins"/>
    <property type="match status" value="1"/>
</dbReference>
<name>A0A3D9L0F0_MARFU</name>
<evidence type="ECO:0000256" key="8">
    <source>
        <dbReference type="ARBA" id="ARBA00023170"/>
    </source>
</evidence>
<sequence>MKHLIAICFVFGLSASLAQSPNIDSSYEGMDIHTFLNQVQKEHNLTLVYESNKIPSIAVNNFQDNEPVIDYLRRFFQPFGIKVLSHESGSYLIVDAATFQEFGAKDNNYLIYKDQYVRGTSKSYTLTGKLYDKASGEALVGVQVILPELGIGTTSNFAGEYSINIPRGFHRLEYRYVGFEPMIYMISLQKHGRQDLSLKESTLELEAMVITAQRSDENVKSAVAGTETMSIASIKSLPTFLGEVDPIRSLTALPGVRSSELSSGMNVRGGESGQNMILQDEALIVNPSHMFGYFSAFNPDLIKEVNLHKGGGPATLGGRASSTLQVGLKNANQTRTQVSGGLGLTSSRLTLEQPIIKDHTSIIAGARIAYPNWLIRQSQNKSVRDNQANFHDFTMKVHSKINNKNLIDFTTYYSYDDFLFSEDSVYNQWSTLNFSLLWNHQLSDRHTLGVSLAKADYNSEVIGNNYTGRFASKSGVDNMRLKAAVSEDYNHLAISYGIESNWYSLKTGDLTPLDERTDSPVKSTPHKGIENALFLQGDWDITPSFAIAAGLRWSSFTRLGSANTYKFDFENTDGNLPSIEDTLRHSSGEMVSFHHALEPRISLRYLISPKTSIKASYYRSAQYIHLISNTGAATPQDYYIASGPNIAPQLADQVSAGLFQNLRNDSWELSAEVFYKKVQNAVDYIDGGDITQNPSVEQSLQQGTGLAYGLESLVKKKSGRFTGWISYTLSRSKKQIIAKGALPEVNMGRYYPSSFDQPHDLTLVANFRKSNRVTFSVNFNYRTGRPITIPTTTFESNGVRYVNVYSERNDYRIPDYHRLDLSMKVEDKDIRNKKIKGEWNFSIYNVYGRKNAFSVYFDDRGISRKLYVLGNIFPSISYNFKFL</sequence>
<organism evidence="14 15">
    <name type="scientific">Marinoscillum furvescens DSM 4134</name>
    <dbReference type="NCBI Taxonomy" id="1122208"/>
    <lineage>
        <taxon>Bacteria</taxon>
        <taxon>Pseudomonadati</taxon>
        <taxon>Bacteroidota</taxon>
        <taxon>Cytophagia</taxon>
        <taxon>Cytophagales</taxon>
        <taxon>Reichenbachiellaceae</taxon>
        <taxon>Marinoscillum</taxon>
    </lineage>
</organism>
<feature type="domain" description="TonB-dependent receptor-like beta-barrel" evidence="12">
    <location>
        <begin position="394"/>
        <end position="845"/>
    </location>
</feature>
<dbReference type="GO" id="GO:0009279">
    <property type="term" value="C:cell outer membrane"/>
    <property type="evidence" value="ECO:0007669"/>
    <property type="project" value="UniProtKB-SubCell"/>
</dbReference>
<accession>A0A3D9L0F0</accession>
<feature type="chain" id="PRO_5017739394" evidence="11">
    <location>
        <begin position="19"/>
        <end position="883"/>
    </location>
</feature>
<evidence type="ECO:0000256" key="2">
    <source>
        <dbReference type="ARBA" id="ARBA00022448"/>
    </source>
</evidence>
<dbReference type="Pfam" id="PF13715">
    <property type="entry name" value="CarbopepD_reg_2"/>
    <property type="match status" value="1"/>
</dbReference>
<feature type="signal peptide" evidence="11">
    <location>
        <begin position="1"/>
        <end position="18"/>
    </location>
</feature>
<evidence type="ECO:0000256" key="7">
    <source>
        <dbReference type="ARBA" id="ARBA00023136"/>
    </source>
</evidence>
<dbReference type="PANTHER" id="PTHR30069">
    <property type="entry name" value="TONB-DEPENDENT OUTER MEMBRANE RECEPTOR"/>
    <property type="match status" value="1"/>
</dbReference>
<evidence type="ECO:0000256" key="4">
    <source>
        <dbReference type="ARBA" id="ARBA00022692"/>
    </source>
</evidence>
<evidence type="ECO:0000313" key="14">
    <source>
        <dbReference type="EMBL" id="RED96656.1"/>
    </source>
</evidence>
<dbReference type="InterPro" id="IPR037066">
    <property type="entry name" value="Plug_dom_sf"/>
</dbReference>
<dbReference type="EMBL" id="QREG01000014">
    <property type="protein sequence ID" value="RED96656.1"/>
    <property type="molecule type" value="Genomic_DNA"/>
</dbReference>
<dbReference type="InterPro" id="IPR000531">
    <property type="entry name" value="Beta-barrel_TonB"/>
</dbReference>
<dbReference type="Pfam" id="PF07715">
    <property type="entry name" value="Plug"/>
    <property type="match status" value="1"/>
</dbReference>
<keyword evidence="15" id="KW-1185">Reference proteome</keyword>
<keyword evidence="9" id="KW-0998">Cell outer membrane</keyword>